<reference evidence="1 2" key="1">
    <citation type="submission" date="2014-04" db="EMBL/GenBank/DDBJ databases">
        <authorList>
            <consortium name="DOE Joint Genome Institute"/>
            <person name="Kuo A."/>
            <person name="Kohler A."/>
            <person name="Costa M.D."/>
            <person name="Nagy L.G."/>
            <person name="Floudas D."/>
            <person name="Copeland A."/>
            <person name="Barry K.W."/>
            <person name="Cichocki N."/>
            <person name="Veneault-Fourrey C."/>
            <person name="LaButti K."/>
            <person name="Lindquist E.A."/>
            <person name="Lipzen A."/>
            <person name="Lundell T."/>
            <person name="Morin E."/>
            <person name="Murat C."/>
            <person name="Sun H."/>
            <person name="Tunlid A."/>
            <person name="Henrissat B."/>
            <person name="Grigoriev I.V."/>
            <person name="Hibbett D.S."/>
            <person name="Martin F."/>
            <person name="Nordberg H.P."/>
            <person name="Cantor M.N."/>
            <person name="Hua S.X."/>
        </authorList>
    </citation>
    <scope>NUCLEOTIDE SEQUENCE [LARGE SCALE GENOMIC DNA]</scope>
    <source>
        <strain evidence="1 2">Marx 270</strain>
    </source>
</reference>
<gene>
    <name evidence="1" type="ORF">M404DRAFT_107214</name>
</gene>
<dbReference type="EMBL" id="KN831950">
    <property type="protein sequence ID" value="KIO11168.1"/>
    <property type="molecule type" value="Genomic_DNA"/>
</dbReference>
<dbReference type="AlphaFoldDB" id="A0A0C3JPN8"/>
<organism evidence="1 2">
    <name type="scientific">Pisolithus tinctorius Marx 270</name>
    <dbReference type="NCBI Taxonomy" id="870435"/>
    <lineage>
        <taxon>Eukaryota</taxon>
        <taxon>Fungi</taxon>
        <taxon>Dikarya</taxon>
        <taxon>Basidiomycota</taxon>
        <taxon>Agaricomycotina</taxon>
        <taxon>Agaricomycetes</taxon>
        <taxon>Agaricomycetidae</taxon>
        <taxon>Boletales</taxon>
        <taxon>Sclerodermatineae</taxon>
        <taxon>Pisolithaceae</taxon>
        <taxon>Pisolithus</taxon>
    </lineage>
</organism>
<dbReference type="OrthoDB" id="10261782at2759"/>
<sequence>PDCIAMNPEELIIFCMGPSKNRCWHLTLVSTWPLKVLYLDGSSTVKLESGTME</sequence>
<dbReference type="InParanoid" id="A0A0C3JPN8"/>
<keyword evidence="2" id="KW-1185">Reference proteome</keyword>
<dbReference type="Proteomes" id="UP000054217">
    <property type="component" value="Unassembled WGS sequence"/>
</dbReference>
<reference evidence="2" key="2">
    <citation type="submission" date="2015-01" db="EMBL/GenBank/DDBJ databases">
        <title>Evolutionary Origins and Diversification of the Mycorrhizal Mutualists.</title>
        <authorList>
            <consortium name="DOE Joint Genome Institute"/>
            <consortium name="Mycorrhizal Genomics Consortium"/>
            <person name="Kohler A."/>
            <person name="Kuo A."/>
            <person name="Nagy L.G."/>
            <person name="Floudas D."/>
            <person name="Copeland A."/>
            <person name="Barry K.W."/>
            <person name="Cichocki N."/>
            <person name="Veneault-Fourrey C."/>
            <person name="LaButti K."/>
            <person name="Lindquist E.A."/>
            <person name="Lipzen A."/>
            <person name="Lundell T."/>
            <person name="Morin E."/>
            <person name="Murat C."/>
            <person name="Riley R."/>
            <person name="Ohm R."/>
            <person name="Sun H."/>
            <person name="Tunlid A."/>
            <person name="Henrissat B."/>
            <person name="Grigoriev I.V."/>
            <person name="Hibbett D.S."/>
            <person name="Martin F."/>
        </authorList>
    </citation>
    <scope>NUCLEOTIDE SEQUENCE [LARGE SCALE GENOMIC DNA]</scope>
    <source>
        <strain evidence="2">Marx 270</strain>
    </source>
</reference>
<dbReference type="HOGENOM" id="CLU_3074401_0_0_1"/>
<accession>A0A0C3JPN8</accession>
<protein>
    <submittedName>
        <fullName evidence="1">Uncharacterized protein</fullName>
    </submittedName>
</protein>
<proteinExistence type="predicted"/>
<name>A0A0C3JPN8_PISTI</name>
<evidence type="ECO:0000313" key="1">
    <source>
        <dbReference type="EMBL" id="KIO11168.1"/>
    </source>
</evidence>
<evidence type="ECO:0000313" key="2">
    <source>
        <dbReference type="Proteomes" id="UP000054217"/>
    </source>
</evidence>
<feature type="non-terminal residue" evidence="1">
    <location>
        <position position="1"/>
    </location>
</feature>
<feature type="non-terminal residue" evidence="1">
    <location>
        <position position="53"/>
    </location>
</feature>